<dbReference type="EMBL" id="JAFBED010000006">
    <property type="protein sequence ID" value="MBM7621042.1"/>
    <property type="molecule type" value="Genomic_DNA"/>
</dbReference>
<keyword evidence="3" id="KW-1185">Reference proteome</keyword>
<dbReference type="Pfam" id="PF00583">
    <property type="entry name" value="Acetyltransf_1"/>
    <property type="match status" value="1"/>
</dbReference>
<reference evidence="2 3" key="1">
    <citation type="submission" date="2021-01" db="EMBL/GenBank/DDBJ databases">
        <title>Genomic Encyclopedia of Type Strains, Phase IV (KMG-IV): sequencing the most valuable type-strain genomes for metagenomic binning, comparative biology and taxonomic classification.</title>
        <authorList>
            <person name="Goeker M."/>
        </authorList>
    </citation>
    <scope>NUCLEOTIDE SEQUENCE [LARGE SCALE GENOMIC DNA]</scope>
    <source>
        <strain evidence="2 3">DSM 25879</strain>
    </source>
</reference>
<dbReference type="Gene3D" id="3.40.630.30">
    <property type="match status" value="1"/>
</dbReference>
<dbReference type="PROSITE" id="PS51186">
    <property type="entry name" value="GNAT"/>
    <property type="match status" value="1"/>
</dbReference>
<dbReference type="RefSeq" id="WP_204417578.1">
    <property type="nucleotide sequence ID" value="NZ_JAFBED010000006.1"/>
</dbReference>
<gene>
    <name evidence="2" type="ORF">JOC95_002915</name>
</gene>
<evidence type="ECO:0000259" key="1">
    <source>
        <dbReference type="PROSITE" id="PS51186"/>
    </source>
</evidence>
<dbReference type="InterPro" id="IPR016181">
    <property type="entry name" value="Acyl_CoA_acyltransferase"/>
</dbReference>
<evidence type="ECO:0000313" key="2">
    <source>
        <dbReference type="EMBL" id="MBM7621042.1"/>
    </source>
</evidence>
<protein>
    <submittedName>
        <fullName evidence="2">GNAT superfamily N-acetyltransferase</fullName>
    </submittedName>
</protein>
<dbReference type="Proteomes" id="UP000737402">
    <property type="component" value="Unassembled WGS sequence"/>
</dbReference>
<dbReference type="SUPFAM" id="SSF55729">
    <property type="entry name" value="Acyl-CoA N-acyltransferases (Nat)"/>
    <property type="match status" value="1"/>
</dbReference>
<evidence type="ECO:0000313" key="3">
    <source>
        <dbReference type="Proteomes" id="UP000737402"/>
    </source>
</evidence>
<feature type="domain" description="N-acetyltransferase" evidence="1">
    <location>
        <begin position="4"/>
        <end position="146"/>
    </location>
</feature>
<organism evidence="2 3">
    <name type="scientific">Sutcliffiella tianshenii</name>
    <dbReference type="NCBI Taxonomy" id="1463404"/>
    <lineage>
        <taxon>Bacteria</taxon>
        <taxon>Bacillati</taxon>
        <taxon>Bacillota</taxon>
        <taxon>Bacilli</taxon>
        <taxon>Bacillales</taxon>
        <taxon>Bacillaceae</taxon>
        <taxon>Sutcliffiella</taxon>
    </lineage>
</organism>
<proteinExistence type="predicted"/>
<accession>A0ABS2P255</accession>
<dbReference type="CDD" id="cd04301">
    <property type="entry name" value="NAT_SF"/>
    <property type="match status" value="1"/>
</dbReference>
<comment type="caution">
    <text evidence="2">The sequence shown here is derived from an EMBL/GenBank/DDBJ whole genome shotgun (WGS) entry which is preliminary data.</text>
</comment>
<dbReference type="InterPro" id="IPR000182">
    <property type="entry name" value="GNAT_dom"/>
</dbReference>
<name>A0ABS2P255_9BACI</name>
<sequence>MEIRVIGNLNTVDLSLLLEESKKEGYRFLERLVLEYQAGMNTFKNPGECLYAVFDDKNILVAIGGLNADPYSEDPGVGRLRRFYVSGNYRRTGVGSSLLKAIISTARTHFKVMVLHTDTEQGDSFYLSQGFVREELYPNSSHYIKL</sequence>